<name>A0A8J7CZU3_9RHOB</name>
<dbReference type="SUPFAM" id="SSF54427">
    <property type="entry name" value="NTF2-like"/>
    <property type="match status" value="2"/>
</dbReference>
<dbReference type="InterPro" id="IPR032710">
    <property type="entry name" value="NTF2-like_dom_sf"/>
</dbReference>
<accession>A0A8J7CZU3</accession>
<gene>
    <name evidence="1" type="ORF">ICN82_09615</name>
</gene>
<protein>
    <submittedName>
        <fullName evidence="1">Nuclear transport factor 2 family protein</fullName>
    </submittedName>
</protein>
<evidence type="ECO:0000313" key="2">
    <source>
        <dbReference type="Proteomes" id="UP000609121"/>
    </source>
</evidence>
<dbReference type="Gene3D" id="3.10.450.50">
    <property type="match status" value="2"/>
</dbReference>
<dbReference type="EMBL" id="JACVXA010000023">
    <property type="protein sequence ID" value="MBE3638458.1"/>
    <property type="molecule type" value="Genomic_DNA"/>
</dbReference>
<dbReference type="Proteomes" id="UP000609121">
    <property type="component" value="Unassembled WGS sequence"/>
</dbReference>
<proteinExistence type="predicted"/>
<organism evidence="1 2">
    <name type="scientific">Mangrovicoccus algicola</name>
    <dbReference type="NCBI Taxonomy" id="2771008"/>
    <lineage>
        <taxon>Bacteria</taxon>
        <taxon>Pseudomonadati</taxon>
        <taxon>Pseudomonadota</taxon>
        <taxon>Alphaproteobacteria</taxon>
        <taxon>Rhodobacterales</taxon>
        <taxon>Paracoccaceae</taxon>
        <taxon>Mangrovicoccus</taxon>
    </lineage>
</organism>
<dbReference type="RefSeq" id="WP_193182064.1">
    <property type="nucleotide sequence ID" value="NZ_JACVXA010000023.1"/>
</dbReference>
<reference evidence="1" key="1">
    <citation type="submission" date="2020-09" db="EMBL/GenBank/DDBJ databases">
        <title>A novel bacterium of genus Mangrovicoccus, isolated from South China Sea.</title>
        <authorList>
            <person name="Huang H."/>
            <person name="Mo K."/>
            <person name="Hu Y."/>
        </authorList>
    </citation>
    <scope>NUCLEOTIDE SEQUENCE</scope>
    <source>
        <strain evidence="1">HB182678</strain>
    </source>
</reference>
<comment type="caution">
    <text evidence="1">The sequence shown here is derived from an EMBL/GenBank/DDBJ whole genome shotgun (WGS) entry which is preliminary data.</text>
</comment>
<dbReference type="AlphaFoldDB" id="A0A8J7CZU3"/>
<sequence>MAEISHIPGAIAPGFAHRWDSVPEYVLGLSWELCEGRGLSAILEHHDAAAISRSPARVLSGARAILAEAMSELAEFPDREMLGEDVIWHDTPPGKDVAAGFHASLRAHGRATHLGEGRHGAATGRPGTARVMTDMWCSQNRIRDIWTVADSAALAHQLCGGSRAMAERLIVAEGGPERCVVPLTPDTDLEGPYFGRGNRSEPGAELEDLLRELMSGGFSVIPDRYDRACELAYPGGLSEQGHRAADRFWLGLRSAFPAAAFRVDHVSGMEEEGQMPRAALRWSLYGKHDGPGLFGPATGCFAYVMGITHAEFGPRGLRREWTLIDEVAIWKQLLLAAA</sequence>
<keyword evidence="2" id="KW-1185">Reference proteome</keyword>
<evidence type="ECO:0000313" key="1">
    <source>
        <dbReference type="EMBL" id="MBE3638458.1"/>
    </source>
</evidence>